<comment type="caution">
    <text evidence="2">The sequence shown here is derived from an EMBL/GenBank/DDBJ whole genome shotgun (WGS) entry which is preliminary data.</text>
</comment>
<reference evidence="2 3" key="1">
    <citation type="journal article" date="2012" name="Genome Biol.">
        <title>Sequencing three crocodilian genomes to illuminate the evolution of archosaurs and amniotes.</title>
        <authorList>
            <person name="St John J.A."/>
            <person name="Braun E.L."/>
            <person name="Isberg S.R."/>
            <person name="Miles L.G."/>
            <person name="Chong A.Y."/>
            <person name="Gongora J."/>
            <person name="Dalzell P."/>
            <person name="Moran C."/>
            <person name="Bed'hom B."/>
            <person name="Abzhanov A."/>
            <person name="Burgess S.C."/>
            <person name="Cooksey A.M."/>
            <person name="Castoe T.A."/>
            <person name="Crawford N.G."/>
            <person name="Densmore L.D."/>
            <person name="Drew J.C."/>
            <person name="Edwards S.V."/>
            <person name="Faircloth B.C."/>
            <person name="Fujita M.K."/>
            <person name="Greenwold M.J."/>
            <person name="Hoffmann F.G."/>
            <person name="Howard J.M."/>
            <person name="Iguchi T."/>
            <person name="Janes D.E."/>
            <person name="Khan S.Y."/>
            <person name="Kohno S."/>
            <person name="de Koning A.J."/>
            <person name="Lance S.L."/>
            <person name="McCarthy F.M."/>
            <person name="McCormack J.E."/>
            <person name="Merchant M.E."/>
            <person name="Peterson D.G."/>
            <person name="Pollock D.D."/>
            <person name="Pourmand N."/>
            <person name="Raney B.J."/>
            <person name="Roessler K.A."/>
            <person name="Sanford J.R."/>
            <person name="Sawyer R.H."/>
            <person name="Schmidt C.J."/>
            <person name="Triplett E.W."/>
            <person name="Tuberville T.D."/>
            <person name="Venegas-Anaya M."/>
            <person name="Howard J.T."/>
            <person name="Jarvis E.D."/>
            <person name="Guillette L.J.Jr."/>
            <person name="Glenn T.C."/>
            <person name="Green R.E."/>
            <person name="Ray D.A."/>
        </authorList>
    </citation>
    <scope>NUCLEOTIDE SEQUENCE [LARGE SCALE GENOMIC DNA]</scope>
    <source>
        <strain evidence="2">KSC_2009_1</strain>
    </source>
</reference>
<dbReference type="AlphaFoldDB" id="A0A151NIU5"/>
<dbReference type="Proteomes" id="UP000050525">
    <property type="component" value="Unassembled WGS sequence"/>
</dbReference>
<evidence type="ECO:0000313" key="2">
    <source>
        <dbReference type="EMBL" id="KYO36717.1"/>
    </source>
</evidence>
<organism evidence="2 3">
    <name type="scientific">Alligator mississippiensis</name>
    <name type="common">American alligator</name>
    <dbReference type="NCBI Taxonomy" id="8496"/>
    <lineage>
        <taxon>Eukaryota</taxon>
        <taxon>Metazoa</taxon>
        <taxon>Chordata</taxon>
        <taxon>Craniata</taxon>
        <taxon>Vertebrata</taxon>
        <taxon>Euteleostomi</taxon>
        <taxon>Archelosauria</taxon>
        <taxon>Archosauria</taxon>
        <taxon>Crocodylia</taxon>
        <taxon>Alligatoridae</taxon>
        <taxon>Alligatorinae</taxon>
        <taxon>Alligator</taxon>
    </lineage>
</organism>
<dbReference type="PANTHER" id="PTHR47595:SF1">
    <property type="entry name" value="MYB_SANT-LIKE DNA-BINDING DOMAIN-CONTAINING PROTEIN"/>
    <property type="match status" value="1"/>
</dbReference>
<gene>
    <name evidence="2" type="ORF">Y1Q_0024379</name>
</gene>
<accession>A0A151NIU5</accession>
<dbReference type="PANTHER" id="PTHR47595">
    <property type="entry name" value="HEAT SHOCK 70 KDA PROTEIN 14"/>
    <property type="match status" value="1"/>
</dbReference>
<evidence type="ECO:0000259" key="1">
    <source>
        <dbReference type="Pfam" id="PF13837"/>
    </source>
</evidence>
<name>A0A151NIU5_ALLMI</name>
<sequence>MNCFTMPQKAKDICIEPMSQEADTSNAHGPNWTWEELEDIIDILSEQRTIDRLEGRRNKSVYVKIAKGMQVRGHSHDWTQVWCKIKSLRSAFYRAKNGNSHSVAGCTISPFYDKLSIILSKDVGNNLGMETLNTRVGQEEMKEQEAAAPPEGEIMSMSQLYRDCSLLPDDHEWQEEPLVTTHLVPLSPALLTSTDDEVEEVEGQENPCTQYIIYCY</sequence>
<dbReference type="InterPro" id="IPR044822">
    <property type="entry name" value="Myb_DNA-bind_4"/>
</dbReference>
<protein>
    <recommendedName>
        <fullName evidence="1">Myb/SANT-like DNA-binding domain-containing protein</fullName>
    </recommendedName>
</protein>
<evidence type="ECO:0000313" key="3">
    <source>
        <dbReference type="Proteomes" id="UP000050525"/>
    </source>
</evidence>
<keyword evidence="3" id="KW-1185">Reference proteome</keyword>
<dbReference type="EMBL" id="AKHW03002956">
    <property type="protein sequence ID" value="KYO36717.1"/>
    <property type="molecule type" value="Genomic_DNA"/>
</dbReference>
<feature type="domain" description="Myb/SANT-like DNA-binding" evidence="1">
    <location>
        <begin position="30"/>
        <end position="115"/>
    </location>
</feature>
<proteinExistence type="predicted"/>
<dbReference type="Pfam" id="PF13837">
    <property type="entry name" value="Myb_DNA-bind_4"/>
    <property type="match status" value="1"/>
</dbReference>